<dbReference type="Proteomes" id="UP000838878">
    <property type="component" value="Chromosome 13"/>
</dbReference>
<feature type="region of interest" description="Disordered" evidence="3">
    <location>
        <begin position="120"/>
        <end position="145"/>
    </location>
</feature>
<feature type="compositionally biased region" description="Polar residues" evidence="3">
    <location>
        <begin position="122"/>
        <end position="145"/>
    </location>
</feature>
<dbReference type="GO" id="GO:0042302">
    <property type="term" value="F:structural constituent of cuticle"/>
    <property type="evidence" value="ECO:0007669"/>
    <property type="project" value="UniProtKB-KW"/>
</dbReference>
<keyword evidence="2 4" id="KW-0732">Signal</keyword>
<feature type="compositionally biased region" description="Polar residues" evidence="3">
    <location>
        <begin position="279"/>
        <end position="311"/>
    </location>
</feature>
<keyword evidence="6" id="KW-1185">Reference proteome</keyword>
<dbReference type="AlphaFoldDB" id="A0A8J9UFM9"/>
<evidence type="ECO:0000313" key="6">
    <source>
        <dbReference type="Proteomes" id="UP000838878"/>
    </source>
</evidence>
<feature type="chain" id="PRO_5035443648" evidence="4">
    <location>
        <begin position="16"/>
        <end position="482"/>
    </location>
</feature>
<feature type="non-terminal residue" evidence="5">
    <location>
        <position position="482"/>
    </location>
</feature>
<dbReference type="Pfam" id="PF00379">
    <property type="entry name" value="Chitin_bind_4"/>
    <property type="match status" value="1"/>
</dbReference>
<evidence type="ECO:0000256" key="4">
    <source>
        <dbReference type="SAM" id="SignalP"/>
    </source>
</evidence>
<feature type="compositionally biased region" description="Polar residues" evidence="3">
    <location>
        <begin position="257"/>
        <end position="270"/>
    </location>
</feature>
<feature type="region of interest" description="Disordered" evidence="3">
    <location>
        <begin position="444"/>
        <end position="482"/>
    </location>
</feature>
<dbReference type="InterPro" id="IPR031311">
    <property type="entry name" value="CHIT_BIND_RR_consensus"/>
</dbReference>
<dbReference type="PROSITE" id="PS00233">
    <property type="entry name" value="CHIT_BIND_RR_1"/>
    <property type="match status" value="1"/>
</dbReference>
<dbReference type="OrthoDB" id="6428372at2759"/>
<name>A0A8J9UFM9_9NEOP</name>
<dbReference type="InterPro" id="IPR000618">
    <property type="entry name" value="Insect_cuticle"/>
</dbReference>
<sequence length="482" mass="53085">MRIFMFSAFLTCALAELPVGGGYPAARSSHDHDHSLNIQGVLPQEFGSPIIGARNQKGYDSAVSRSQISSYIPASKSSVSQKYGLPEYRSSLSQEYGAPSLTSSPSQEYRVPSARLSLQYRPPNQINTPSTEYGAPSYSTDFNTPNVRISQEYGVLELRDSEKYETMGDFPSDSYRAPLQRSPSTQYGQPELKSGPSEEYSVFGPNNLLSSQKSVSSSQNYPGFRSVQNVNTLSHQNSVQSRQNKPSSVVTRNFQSSLLSRNDGTQSFSNARPVFSRHQIPSTRNSDSYTPKTQSISQSYLPSSRTVSQTYGAPNERSLSAEFTGPSEAKTNLKTNTFAPSYVENRPDPSAKYGVPSARDAMPSDQYGVPEQYDSQSNQGYNYARNALDELLNQEPAIYDFGYKVNDIDSGSDFGHTESRQDNKVEGTYFLVLPDGTKQVIEYEADERGFRPRISVEPAEVSSGSGHDDNASDLDRSGDGPY</sequence>
<dbReference type="PANTHER" id="PTHR12236">
    <property type="entry name" value="STRUCTURAL CONTITUENT OF CUTICLE"/>
    <property type="match status" value="1"/>
</dbReference>
<feature type="region of interest" description="Disordered" evidence="3">
    <location>
        <begin position="165"/>
        <end position="206"/>
    </location>
</feature>
<keyword evidence="1" id="KW-0193">Cuticle</keyword>
<evidence type="ECO:0000313" key="5">
    <source>
        <dbReference type="EMBL" id="CAH0718414.1"/>
    </source>
</evidence>
<feature type="region of interest" description="Disordered" evidence="3">
    <location>
        <begin position="257"/>
        <end position="311"/>
    </location>
</feature>
<evidence type="ECO:0000256" key="3">
    <source>
        <dbReference type="SAM" id="MobiDB-lite"/>
    </source>
</evidence>
<evidence type="ECO:0000256" key="2">
    <source>
        <dbReference type="ARBA" id="ARBA00022729"/>
    </source>
</evidence>
<reference evidence="5" key="1">
    <citation type="submission" date="2021-12" db="EMBL/GenBank/DDBJ databases">
        <authorList>
            <person name="Martin H S."/>
        </authorList>
    </citation>
    <scope>NUCLEOTIDE SEQUENCE</scope>
</reference>
<protein>
    <submittedName>
        <fullName evidence="5">Uncharacterized protein</fullName>
    </submittedName>
</protein>
<dbReference type="EMBL" id="OV170233">
    <property type="protein sequence ID" value="CAH0718414.1"/>
    <property type="molecule type" value="Genomic_DNA"/>
</dbReference>
<dbReference type="GO" id="GO:0005615">
    <property type="term" value="C:extracellular space"/>
    <property type="evidence" value="ECO:0007669"/>
    <property type="project" value="TreeGrafter"/>
</dbReference>
<gene>
    <name evidence="5" type="ORF">BINO364_LOCUS4907</name>
</gene>
<evidence type="ECO:0000256" key="1">
    <source>
        <dbReference type="ARBA" id="ARBA00022460"/>
    </source>
</evidence>
<proteinExistence type="predicted"/>
<organism evidence="5 6">
    <name type="scientific">Brenthis ino</name>
    <name type="common">lesser marbled fritillary</name>
    <dbReference type="NCBI Taxonomy" id="405034"/>
    <lineage>
        <taxon>Eukaryota</taxon>
        <taxon>Metazoa</taxon>
        <taxon>Ecdysozoa</taxon>
        <taxon>Arthropoda</taxon>
        <taxon>Hexapoda</taxon>
        <taxon>Insecta</taxon>
        <taxon>Pterygota</taxon>
        <taxon>Neoptera</taxon>
        <taxon>Endopterygota</taxon>
        <taxon>Lepidoptera</taxon>
        <taxon>Glossata</taxon>
        <taxon>Ditrysia</taxon>
        <taxon>Papilionoidea</taxon>
        <taxon>Nymphalidae</taxon>
        <taxon>Heliconiinae</taxon>
        <taxon>Argynnini</taxon>
        <taxon>Brenthis</taxon>
    </lineage>
</organism>
<dbReference type="GO" id="GO:0031012">
    <property type="term" value="C:extracellular matrix"/>
    <property type="evidence" value="ECO:0007669"/>
    <property type="project" value="TreeGrafter"/>
</dbReference>
<feature type="signal peptide" evidence="4">
    <location>
        <begin position="1"/>
        <end position="15"/>
    </location>
</feature>
<accession>A0A8J9UFM9</accession>
<feature type="compositionally biased region" description="Basic and acidic residues" evidence="3">
    <location>
        <begin position="466"/>
        <end position="482"/>
    </location>
</feature>
<dbReference type="PANTHER" id="PTHR12236:SF98">
    <property type="entry name" value="CUTICULAR PROTEIN 56F"/>
    <property type="match status" value="1"/>
</dbReference>
<dbReference type="InterPro" id="IPR051217">
    <property type="entry name" value="Insect_Cuticle_Struc_Prot"/>
</dbReference>